<evidence type="ECO:0000313" key="1">
    <source>
        <dbReference type="Proteomes" id="UP000887563"/>
    </source>
</evidence>
<organism evidence="1 2">
    <name type="scientific">Meloidogyne incognita</name>
    <name type="common">Southern root-knot nematode worm</name>
    <name type="synonym">Oxyuris incognita</name>
    <dbReference type="NCBI Taxonomy" id="6306"/>
    <lineage>
        <taxon>Eukaryota</taxon>
        <taxon>Metazoa</taxon>
        <taxon>Ecdysozoa</taxon>
        <taxon>Nematoda</taxon>
        <taxon>Chromadorea</taxon>
        <taxon>Rhabditida</taxon>
        <taxon>Tylenchina</taxon>
        <taxon>Tylenchomorpha</taxon>
        <taxon>Tylenchoidea</taxon>
        <taxon>Meloidogynidae</taxon>
        <taxon>Meloidogyninae</taxon>
        <taxon>Meloidogyne</taxon>
        <taxon>Meloidogyne incognita group</taxon>
    </lineage>
</organism>
<accession>A0A914NQ43</accession>
<keyword evidence="1" id="KW-1185">Reference proteome</keyword>
<name>A0A914NQ43_MELIC</name>
<dbReference type="Proteomes" id="UP000887563">
    <property type="component" value="Unplaced"/>
</dbReference>
<proteinExistence type="predicted"/>
<dbReference type="WBParaSite" id="Minc3s06544g39967">
    <property type="protein sequence ID" value="Minc3s06544g39967"/>
    <property type="gene ID" value="Minc3s06544g39967"/>
</dbReference>
<evidence type="ECO:0000313" key="2">
    <source>
        <dbReference type="WBParaSite" id="Minc3s06544g39967"/>
    </source>
</evidence>
<sequence length="86" mass="9746">MRKRLFLKSGTEPEPIEATRHLSCSSKVIYINYIFANNPLSQFVYKLRITGMNTRNKQNSFNNPILPATEGRVCANAEITEEIGKA</sequence>
<protein>
    <submittedName>
        <fullName evidence="2">Uncharacterized protein</fullName>
    </submittedName>
</protein>
<dbReference type="AlphaFoldDB" id="A0A914NQ43"/>
<reference evidence="2" key="1">
    <citation type="submission" date="2022-11" db="UniProtKB">
        <authorList>
            <consortium name="WormBaseParasite"/>
        </authorList>
    </citation>
    <scope>IDENTIFICATION</scope>
</reference>